<feature type="chain" id="PRO_5021743555" description="Carboxypeptidase regulatory-like domain-containing protein" evidence="2">
    <location>
        <begin position="22"/>
        <end position="136"/>
    </location>
</feature>
<organism evidence="3 4">
    <name type="scientific">Roseimaritima multifibrata</name>
    <dbReference type="NCBI Taxonomy" id="1930274"/>
    <lineage>
        <taxon>Bacteria</taxon>
        <taxon>Pseudomonadati</taxon>
        <taxon>Planctomycetota</taxon>
        <taxon>Planctomycetia</taxon>
        <taxon>Pirellulales</taxon>
        <taxon>Pirellulaceae</taxon>
        <taxon>Roseimaritima</taxon>
    </lineage>
</organism>
<feature type="signal peptide" evidence="2">
    <location>
        <begin position="1"/>
        <end position="21"/>
    </location>
</feature>
<keyword evidence="4" id="KW-1185">Reference proteome</keyword>
<keyword evidence="2" id="KW-0732">Signal</keyword>
<dbReference type="Proteomes" id="UP000320672">
    <property type="component" value="Chromosome"/>
</dbReference>
<protein>
    <recommendedName>
        <fullName evidence="5">Carboxypeptidase regulatory-like domain-containing protein</fullName>
    </recommendedName>
</protein>
<gene>
    <name evidence="3" type="ORF">FF011L_22850</name>
</gene>
<proteinExistence type="predicted"/>
<evidence type="ECO:0008006" key="5">
    <source>
        <dbReference type="Google" id="ProtNLM"/>
    </source>
</evidence>
<feature type="compositionally biased region" description="Polar residues" evidence="1">
    <location>
        <begin position="116"/>
        <end position="128"/>
    </location>
</feature>
<accession>A0A517MF52</accession>
<evidence type="ECO:0000256" key="2">
    <source>
        <dbReference type="SAM" id="SignalP"/>
    </source>
</evidence>
<feature type="region of interest" description="Disordered" evidence="1">
    <location>
        <begin position="116"/>
        <end position="136"/>
    </location>
</feature>
<dbReference type="KEGG" id="rml:FF011L_22850"/>
<dbReference type="PROSITE" id="PS51257">
    <property type="entry name" value="PROKAR_LIPOPROTEIN"/>
    <property type="match status" value="1"/>
</dbReference>
<dbReference type="AlphaFoldDB" id="A0A517MF52"/>
<name>A0A517MF52_9BACT</name>
<evidence type="ECO:0000256" key="1">
    <source>
        <dbReference type="SAM" id="MobiDB-lite"/>
    </source>
</evidence>
<evidence type="ECO:0000313" key="4">
    <source>
        <dbReference type="Proteomes" id="UP000320672"/>
    </source>
</evidence>
<dbReference type="EMBL" id="CP036262">
    <property type="protein sequence ID" value="QDS93515.1"/>
    <property type="molecule type" value="Genomic_DNA"/>
</dbReference>
<evidence type="ECO:0000313" key="3">
    <source>
        <dbReference type="EMBL" id="QDS93515.1"/>
    </source>
</evidence>
<dbReference type="RefSeq" id="WP_145351665.1">
    <property type="nucleotide sequence ID" value="NZ_CP036262.1"/>
</dbReference>
<dbReference type="OrthoDB" id="283518at2"/>
<sequence length="136" mass="14467" precursor="true">MLSKLPSILAACFVVSSLVFTGCDSDPLGRVEVDGTVTVDGTPLKKGEIMFIPQEPSSPTDSLKIVDGAFKGPVLPGSKQVQIRGYEEVTSDLSADSPEAGVSFNKQILPAKFNDNSELTETIPSSESLKYELSTK</sequence>
<reference evidence="3 4" key="1">
    <citation type="submission" date="2019-02" db="EMBL/GenBank/DDBJ databases">
        <title>Deep-cultivation of Planctomycetes and their phenomic and genomic characterization uncovers novel biology.</title>
        <authorList>
            <person name="Wiegand S."/>
            <person name="Jogler M."/>
            <person name="Boedeker C."/>
            <person name="Pinto D."/>
            <person name="Vollmers J."/>
            <person name="Rivas-Marin E."/>
            <person name="Kohn T."/>
            <person name="Peeters S.H."/>
            <person name="Heuer A."/>
            <person name="Rast P."/>
            <person name="Oberbeckmann S."/>
            <person name="Bunk B."/>
            <person name="Jeske O."/>
            <person name="Meyerdierks A."/>
            <person name="Storesund J.E."/>
            <person name="Kallscheuer N."/>
            <person name="Luecker S."/>
            <person name="Lage O.M."/>
            <person name="Pohl T."/>
            <person name="Merkel B.J."/>
            <person name="Hornburger P."/>
            <person name="Mueller R.-W."/>
            <person name="Bruemmer F."/>
            <person name="Labrenz M."/>
            <person name="Spormann A.M."/>
            <person name="Op den Camp H."/>
            <person name="Overmann J."/>
            <person name="Amann R."/>
            <person name="Jetten M.S.M."/>
            <person name="Mascher T."/>
            <person name="Medema M.H."/>
            <person name="Devos D.P."/>
            <person name="Kaster A.-K."/>
            <person name="Ovreas L."/>
            <person name="Rohde M."/>
            <person name="Galperin M.Y."/>
            <person name="Jogler C."/>
        </authorList>
    </citation>
    <scope>NUCLEOTIDE SEQUENCE [LARGE SCALE GENOMIC DNA]</scope>
    <source>
        <strain evidence="3 4">FF011L</strain>
    </source>
</reference>